<evidence type="ECO:0008006" key="4">
    <source>
        <dbReference type="Google" id="ProtNLM"/>
    </source>
</evidence>
<keyword evidence="1" id="KW-0472">Membrane</keyword>
<feature type="transmembrane region" description="Helical" evidence="1">
    <location>
        <begin position="28"/>
        <end position="45"/>
    </location>
</feature>
<dbReference type="Pfam" id="PF04020">
    <property type="entry name" value="Phage_holin_4_2"/>
    <property type="match status" value="1"/>
</dbReference>
<evidence type="ECO:0000313" key="3">
    <source>
        <dbReference type="Proteomes" id="UP000230179"/>
    </source>
</evidence>
<dbReference type="PANTHER" id="PTHR37309">
    <property type="entry name" value="SLR0284 PROTEIN"/>
    <property type="match status" value="1"/>
</dbReference>
<evidence type="ECO:0000256" key="1">
    <source>
        <dbReference type="SAM" id="Phobius"/>
    </source>
</evidence>
<dbReference type="PANTHER" id="PTHR37309:SF1">
    <property type="entry name" value="SLR0284 PROTEIN"/>
    <property type="match status" value="1"/>
</dbReference>
<comment type="caution">
    <text evidence="2">The sequence shown here is derived from an EMBL/GenBank/DDBJ whole genome shotgun (WGS) entry which is preliminary data.</text>
</comment>
<feature type="transmembrane region" description="Helical" evidence="1">
    <location>
        <begin position="52"/>
        <end position="80"/>
    </location>
</feature>
<dbReference type="EMBL" id="PFBL01000023">
    <property type="protein sequence ID" value="PIR82964.1"/>
    <property type="molecule type" value="Genomic_DNA"/>
</dbReference>
<accession>A0A2H0U971</accession>
<dbReference type="AlphaFoldDB" id="A0A2H0U971"/>
<feature type="transmembrane region" description="Helical" evidence="1">
    <location>
        <begin position="86"/>
        <end position="108"/>
    </location>
</feature>
<dbReference type="Proteomes" id="UP000230179">
    <property type="component" value="Unassembled WGS sequence"/>
</dbReference>
<keyword evidence="1" id="KW-0812">Transmembrane</keyword>
<keyword evidence="1" id="KW-1133">Transmembrane helix</keyword>
<evidence type="ECO:0000313" key="2">
    <source>
        <dbReference type="EMBL" id="PIR82964.1"/>
    </source>
</evidence>
<proteinExistence type="predicted"/>
<dbReference type="InterPro" id="IPR007165">
    <property type="entry name" value="Phage_holin_4_2"/>
</dbReference>
<sequence length="113" mass="11964">MKLLSHWIVAAVSIGIAAYLVPGVTVDLAGAIITAIVLGALNYFIRPLLLVLTLPITVLTLGLFSLIINALLVLVAAAVVPGFVVSGFWSALLFALALAVVNWVFHLWSNQND</sequence>
<name>A0A2H0U971_9BACT</name>
<organism evidence="2 3">
    <name type="scientific">Candidatus Kaiserbacteria bacterium CG10_big_fil_rev_8_21_14_0_10_56_12</name>
    <dbReference type="NCBI Taxonomy" id="1974611"/>
    <lineage>
        <taxon>Bacteria</taxon>
        <taxon>Candidatus Kaiseribacteriota</taxon>
    </lineage>
</organism>
<protein>
    <recommendedName>
        <fullName evidence="4">Phage holin family protein</fullName>
    </recommendedName>
</protein>
<reference evidence="3" key="1">
    <citation type="submission" date="2017-09" db="EMBL/GenBank/DDBJ databases">
        <title>Depth-based differentiation of microbial function through sediment-hosted aquifers and enrichment of novel symbionts in the deep terrestrial subsurface.</title>
        <authorList>
            <person name="Probst A.J."/>
            <person name="Ladd B."/>
            <person name="Jarett J.K."/>
            <person name="Geller-Mcgrath D.E."/>
            <person name="Sieber C.M.K."/>
            <person name="Emerson J.B."/>
            <person name="Anantharaman K."/>
            <person name="Thomas B.C."/>
            <person name="Malmstrom R."/>
            <person name="Stieglmeier M."/>
            <person name="Klingl A."/>
            <person name="Woyke T."/>
            <person name="Ryan C.M."/>
            <person name="Banfield J.F."/>
        </authorList>
    </citation>
    <scope>NUCLEOTIDE SEQUENCE [LARGE SCALE GENOMIC DNA]</scope>
</reference>
<gene>
    <name evidence="2" type="ORF">COU19_03065</name>
</gene>